<evidence type="ECO:0000313" key="5">
    <source>
        <dbReference type="EMBL" id="MUM78496.1"/>
    </source>
</evidence>
<evidence type="ECO:0000256" key="1">
    <source>
        <dbReference type="ARBA" id="ARBA00022737"/>
    </source>
</evidence>
<dbReference type="Pfam" id="PF14559">
    <property type="entry name" value="TPR_19"/>
    <property type="match status" value="4"/>
</dbReference>
<reference evidence="5 6" key="1">
    <citation type="submission" date="2019-11" db="EMBL/GenBank/DDBJ databases">
        <title>Pseudodesulfovibrio alkaliphilus, sp. nov., an alkaliphilic sulfate-reducing bacteria from mud volcano of Taman peninsula, Russia.</title>
        <authorList>
            <person name="Frolova A."/>
            <person name="Merkel A.Y."/>
            <person name="Slobodkin A.I."/>
        </authorList>
    </citation>
    <scope>NUCLEOTIDE SEQUENCE [LARGE SCALE GENOMIC DNA]</scope>
    <source>
        <strain evidence="5 6">F-1</strain>
    </source>
</reference>
<keyword evidence="1" id="KW-0677">Repeat</keyword>
<evidence type="ECO:0000313" key="6">
    <source>
        <dbReference type="Proteomes" id="UP000461162"/>
    </source>
</evidence>
<dbReference type="PANTHER" id="PTHR45586:SF1">
    <property type="entry name" value="LIPOPOLYSACCHARIDE ASSEMBLY PROTEIN B"/>
    <property type="match status" value="1"/>
</dbReference>
<organism evidence="5 6">
    <name type="scientific">Pseudodesulfovibrio alkaliphilus</name>
    <dbReference type="NCBI Taxonomy" id="2661613"/>
    <lineage>
        <taxon>Bacteria</taxon>
        <taxon>Pseudomonadati</taxon>
        <taxon>Thermodesulfobacteriota</taxon>
        <taxon>Desulfovibrionia</taxon>
        <taxon>Desulfovibrionales</taxon>
        <taxon>Desulfovibrionaceae</taxon>
    </lineage>
</organism>
<keyword evidence="4" id="KW-0812">Transmembrane</keyword>
<dbReference type="Pfam" id="PF13432">
    <property type="entry name" value="TPR_16"/>
    <property type="match status" value="1"/>
</dbReference>
<gene>
    <name evidence="5" type="ORF">GKC30_12705</name>
</gene>
<dbReference type="Proteomes" id="UP000461162">
    <property type="component" value="Unassembled WGS sequence"/>
</dbReference>
<dbReference type="EMBL" id="WODC01000009">
    <property type="protein sequence ID" value="MUM78496.1"/>
    <property type="molecule type" value="Genomic_DNA"/>
</dbReference>
<comment type="caution">
    <text evidence="5">The sequence shown here is derived from an EMBL/GenBank/DDBJ whole genome shotgun (WGS) entry which is preliminary data.</text>
</comment>
<proteinExistence type="predicted"/>
<dbReference type="InterPro" id="IPR011990">
    <property type="entry name" value="TPR-like_helical_dom_sf"/>
</dbReference>
<name>A0A7K1KQW9_9BACT</name>
<dbReference type="AlphaFoldDB" id="A0A7K1KQW9"/>
<keyword evidence="4" id="KW-1133">Transmembrane helix</keyword>
<evidence type="ECO:0000256" key="3">
    <source>
        <dbReference type="PROSITE-ProRule" id="PRU00339"/>
    </source>
</evidence>
<keyword evidence="2 3" id="KW-0802">TPR repeat</keyword>
<dbReference type="PANTHER" id="PTHR45586">
    <property type="entry name" value="TPR REPEAT-CONTAINING PROTEIN PA4667"/>
    <property type="match status" value="1"/>
</dbReference>
<feature type="repeat" description="TPR" evidence="3">
    <location>
        <begin position="418"/>
        <end position="451"/>
    </location>
</feature>
<evidence type="ECO:0000256" key="2">
    <source>
        <dbReference type="ARBA" id="ARBA00022803"/>
    </source>
</evidence>
<dbReference type="PROSITE" id="PS50005">
    <property type="entry name" value="TPR"/>
    <property type="match status" value="1"/>
</dbReference>
<keyword evidence="6" id="KW-1185">Reference proteome</keyword>
<protein>
    <submittedName>
        <fullName evidence="5">Tetratricopeptide repeat protein</fullName>
    </submittedName>
</protein>
<sequence length="1068" mass="118254">MNGCLSVIRTTCRSDENTPRRCPGPGGTRMPSESSNARWISLRQGFAGWWLMPLAVTLAAVLWCLAPSLALAASLVSPRSAISDHEARHLLARLYSYSEATLVQAEAEYRRLIAQSPANSELSLELAEVLLRLGRQDEAKKLYLTLDLSAPRVAGGLGDALFASGRMAEAAEAYQRARDAGSQRPDLGLRLAQALAWSDQAERVAPLLAELHAQHPTDVEISLLYSRVLAQTGDTRRARAMLDQLAASAPDNAALLYELADLEAAQGHASAARKYAMQAVKADDTPQARLRLAQFMNLWGAFQQSASIRREYLATQGPDPQVALGLAETLASAQRYEEAEGVLRVGLTENPDDTAARLALARVKLQEKNGEAALVVLDPLARTGSDPRVDTLRAQALTLLGRYAEAVAIWKRLAHDDAAMLVELGMALEWEGDRQVAEDAFDRAYGLDPEYPPAHYYAVICRPDCDPAALSRELVHTEKDAADLTLWADLFSRDGYHAEAIACLEAALGHDPQFFPARMALAENLAYAGRFDESLKGLDVLATEFPDSSKILLTRARVLAWSRRYDEAITAFEALHAADPADPVPLREMARAAFWDKRAQHASEIFDRMLEPPVDEILAERLENELDAGRGDDQLARAAALARRSAHGGGIFLAYADLSDTDVARTHPMVFAELLPLYRIQHATALERRAKLAAFNRRFAPAMNDLTALTDLRPDNQEAWFDLAQTQCALGLCEEEAATYERLLKIDPQHSLAGQALERNKRRSAPWLRAGVDLWEEKGRGNLANMVRLRNDLQVSLPVQCNLRLDVTAHRWQEMPQGPSKQYSALGGTLGFSGVFNEWFSGQASWTAKRFGAGEPRDTDQYRTRLELNLRDAARLGFGYERVDEVANRFALLKGTQSDHFLVDARVPVGRRLDVEAGARHIEYSDNNSGEAAHLAVGYALTDHPRMFKVILRGDYRHTRFNSREISTAGTVTDIVHPYWTPQGYLAGSATLEWYQDLAEDFFCGAKRHFVDVRLTGGTGSDANNSIQLEAEWVLDITDHWGIEARGLMHRSQEWNANGFWTGVRYGF</sequence>
<dbReference type="InterPro" id="IPR019734">
    <property type="entry name" value="TPR_rpt"/>
</dbReference>
<dbReference type="SUPFAM" id="SSF48452">
    <property type="entry name" value="TPR-like"/>
    <property type="match status" value="4"/>
</dbReference>
<keyword evidence="4" id="KW-0472">Membrane</keyword>
<evidence type="ECO:0000256" key="4">
    <source>
        <dbReference type="SAM" id="Phobius"/>
    </source>
</evidence>
<dbReference type="InterPro" id="IPR051012">
    <property type="entry name" value="CellSynth/LPSAsmb/PSIAsmb"/>
</dbReference>
<accession>A0A7K1KQW9</accession>
<dbReference type="Gene3D" id="1.25.40.10">
    <property type="entry name" value="Tetratricopeptide repeat domain"/>
    <property type="match status" value="5"/>
</dbReference>
<feature type="transmembrane region" description="Helical" evidence="4">
    <location>
        <begin position="48"/>
        <end position="73"/>
    </location>
</feature>
<dbReference type="SMART" id="SM00028">
    <property type="entry name" value="TPR"/>
    <property type="match status" value="8"/>
</dbReference>